<gene>
    <name evidence="2" type="ORF">RIL183_00701</name>
</gene>
<dbReference type="EMBL" id="CVRS01000016">
    <property type="protein sequence ID" value="CRL32868.1"/>
    <property type="molecule type" value="Genomic_DNA"/>
</dbReference>
<evidence type="ECO:0000313" key="3">
    <source>
        <dbReference type="Proteomes" id="UP000049828"/>
    </source>
</evidence>
<evidence type="ECO:0000313" key="2">
    <source>
        <dbReference type="EMBL" id="CRL32868.1"/>
    </source>
</evidence>
<dbReference type="InterPro" id="IPR004256">
    <property type="entry name" value="DUF234"/>
</dbReference>
<dbReference type="SUPFAM" id="SSF52540">
    <property type="entry name" value="P-loop containing nucleoside triphosphate hydrolases"/>
    <property type="match status" value="1"/>
</dbReference>
<evidence type="ECO:0000259" key="1">
    <source>
        <dbReference type="Pfam" id="PF03008"/>
    </source>
</evidence>
<dbReference type="PANTHER" id="PTHR34704:SF1">
    <property type="entry name" value="ATPASE"/>
    <property type="match status" value="1"/>
</dbReference>
<protein>
    <submittedName>
        <fullName evidence="2">ATPase</fullName>
    </submittedName>
</protein>
<dbReference type="OrthoDB" id="9813134at2"/>
<accession>A0A0M6WB57</accession>
<reference evidence="3" key="1">
    <citation type="submission" date="2015-05" db="EMBL/GenBank/DDBJ databases">
        <authorList>
            <consortium name="Pathogen Informatics"/>
        </authorList>
    </citation>
    <scope>NUCLEOTIDE SEQUENCE [LARGE SCALE GENOMIC DNA]</scope>
    <source>
        <strain evidence="3">L1-83</strain>
    </source>
</reference>
<organism evidence="2 3">
    <name type="scientific">Roseburia inulinivorans</name>
    <dbReference type="NCBI Taxonomy" id="360807"/>
    <lineage>
        <taxon>Bacteria</taxon>
        <taxon>Bacillati</taxon>
        <taxon>Bacillota</taxon>
        <taxon>Clostridia</taxon>
        <taxon>Lachnospirales</taxon>
        <taxon>Lachnospiraceae</taxon>
        <taxon>Roseburia</taxon>
    </lineage>
</organism>
<dbReference type="RefSeq" id="WP_055039098.1">
    <property type="nucleotide sequence ID" value="NZ_CVRS01000016.1"/>
</dbReference>
<dbReference type="AlphaFoldDB" id="A0A0M6WB57"/>
<keyword evidence="3" id="KW-1185">Reference proteome</keyword>
<dbReference type="STRING" id="360807.ERS852392_00456"/>
<dbReference type="PANTHER" id="PTHR34704">
    <property type="entry name" value="ATPASE"/>
    <property type="match status" value="1"/>
</dbReference>
<dbReference type="Gene3D" id="3.40.50.300">
    <property type="entry name" value="P-loop containing nucleotide triphosphate hydrolases"/>
    <property type="match status" value="1"/>
</dbReference>
<name>A0A0M6WB57_9FIRM</name>
<feature type="domain" description="DUF234" evidence="1">
    <location>
        <begin position="308"/>
        <end position="398"/>
    </location>
</feature>
<sequence>MVAKTSILKELETIYGKSGNQLYVLYGRTDSEKEQLLKAFLSNKKYFYYRSRQASEQEQRNQMEVEIRQKFSTNITKHSYDEFFNRIKSGDASKLVVVIDEFQLIAKKDASFMESIEKLRMKRLYPGPVLILLCSSSVAWVEQEMPAALGGQSKRIDGKIKINPLNFLEVVRAFPQYQVSDCIRTYGVIGGVAGYINHWDQRVDLKTNICRNILNRNGYMHRAAEQLIAAELRELSVYETILYYIASGYDKLNELHLKTGYSRAKISVYMKNLGTFHIVEKETSFETGGWENTKKGVYRIKDNYVNFWFRFVYPHLSELYMMSPEQFYDAYITSGIDEYLERYFKEVCMEYVGLLNLIGKLPMKISKMGTWIGKEGNIDIIAQNSVRENIVGYCNWNQPEFTMEMKEELLKSMKQAKIDAKYFFLFSAKGFSEEIRQLAEEDTRYILVDMNEL</sequence>
<dbReference type="Proteomes" id="UP000049828">
    <property type="component" value="Unassembled WGS sequence"/>
</dbReference>
<dbReference type="InterPro" id="IPR027417">
    <property type="entry name" value="P-loop_NTPase"/>
</dbReference>
<dbReference type="Pfam" id="PF03008">
    <property type="entry name" value="DUF234"/>
    <property type="match status" value="1"/>
</dbReference>
<proteinExistence type="predicted"/>